<protein>
    <submittedName>
        <fullName evidence="1">Uncharacterized protein</fullName>
    </submittedName>
</protein>
<dbReference type="OrthoDB" id="7475344at2759"/>
<dbReference type="HOGENOM" id="CLU_3070312_0_0_1"/>
<evidence type="ECO:0000313" key="2">
    <source>
        <dbReference type="Proteomes" id="UP000011668"/>
    </source>
</evidence>
<name>L8WVF3_THACA</name>
<comment type="caution">
    <text evidence="1">The sequence shown here is derived from an EMBL/GenBank/DDBJ whole genome shotgun (WGS) entry which is preliminary data.</text>
</comment>
<dbReference type="EMBL" id="AFRT01001463">
    <property type="protein sequence ID" value="ELU40304.1"/>
    <property type="molecule type" value="Genomic_DNA"/>
</dbReference>
<evidence type="ECO:0000313" key="1">
    <source>
        <dbReference type="EMBL" id="ELU40304.1"/>
    </source>
</evidence>
<dbReference type="AlphaFoldDB" id="L8WVF3"/>
<reference evidence="1 2" key="1">
    <citation type="journal article" date="2013" name="Nat. Commun.">
        <title>The evolution and pathogenic mechanisms of the rice sheath blight pathogen.</title>
        <authorList>
            <person name="Zheng A."/>
            <person name="Lin R."/>
            <person name="Xu L."/>
            <person name="Qin P."/>
            <person name="Tang C."/>
            <person name="Ai P."/>
            <person name="Zhang D."/>
            <person name="Liu Y."/>
            <person name="Sun Z."/>
            <person name="Feng H."/>
            <person name="Wang Y."/>
            <person name="Chen Y."/>
            <person name="Liang X."/>
            <person name="Fu R."/>
            <person name="Li Q."/>
            <person name="Zhang J."/>
            <person name="Yu X."/>
            <person name="Xie Z."/>
            <person name="Ding L."/>
            <person name="Guan P."/>
            <person name="Tang J."/>
            <person name="Liang Y."/>
            <person name="Wang S."/>
            <person name="Deng Q."/>
            <person name="Li S."/>
            <person name="Zhu J."/>
            <person name="Wang L."/>
            <person name="Liu H."/>
            <person name="Li P."/>
        </authorList>
    </citation>
    <scope>NUCLEOTIDE SEQUENCE [LARGE SCALE GENOMIC DNA]</scope>
    <source>
        <strain evidence="2">AG-1 IA</strain>
    </source>
</reference>
<proteinExistence type="predicted"/>
<gene>
    <name evidence="1" type="ORF">AG1IA_05667</name>
</gene>
<accession>L8WVF3</accession>
<keyword evidence="2" id="KW-1185">Reference proteome</keyword>
<organism evidence="1 2">
    <name type="scientific">Thanatephorus cucumeris (strain AG1-IA)</name>
    <name type="common">Rice sheath blight fungus</name>
    <name type="synonym">Rhizoctonia solani</name>
    <dbReference type="NCBI Taxonomy" id="983506"/>
    <lineage>
        <taxon>Eukaryota</taxon>
        <taxon>Fungi</taxon>
        <taxon>Dikarya</taxon>
        <taxon>Basidiomycota</taxon>
        <taxon>Agaricomycotina</taxon>
        <taxon>Agaricomycetes</taxon>
        <taxon>Cantharellales</taxon>
        <taxon>Ceratobasidiaceae</taxon>
        <taxon>Rhizoctonia</taxon>
        <taxon>Rhizoctonia solani AG-1</taxon>
    </lineage>
</organism>
<sequence>MVGEAVADKTELALLNVLLDGIERLLLGDFHLGVGPTRNLDNHVQNAIVLVSK</sequence>
<dbReference type="Proteomes" id="UP000011668">
    <property type="component" value="Unassembled WGS sequence"/>
</dbReference>